<dbReference type="Gene3D" id="3.50.50.60">
    <property type="entry name" value="FAD/NAD(P)-binding domain"/>
    <property type="match status" value="2"/>
</dbReference>
<gene>
    <name evidence="2" type="ORF">FD28_GL000522</name>
</gene>
<proteinExistence type="predicted"/>
<dbReference type="Gene3D" id="3.30.9.80">
    <property type="match status" value="1"/>
</dbReference>
<dbReference type="SUPFAM" id="SSF51905">
    <property type="entry name" value="FAD/NAD(P)-binding domain"/>
    <property type="match status" value="1"/>
</dbReference>
<dbReference type="Proteomes" id="UP000051580">
    <property type="component" value="Unassembled WGS sequence"/>
</dbReference>
<dbReference type="InterPro" id="IPR010354">
    <property type="entry name" value="Oleate_hydratase"/>
</dbReference>
<keyword evidence="3" id="KW-1185">Reference proteome</keyword>
<dbReference type="GO" id="GO:0006631">
    <property type="term" value="P:fatty acid metabolic process"/>
    <property type="evidence" value="ECO:0007669"/>
    <property type="project" value="InterPro"/>
</dbReference>
<protein>
    <submittedName>
        <fullName evidence="2">Myosin-cross-reactive antigen</fullName>
    </submittedName>
</protein>
<dbReference type="STRING" id="1423753.FD28_GL000522"/>
<name>A0A0R1USD7_9LACO</name>
<organism evidence="2 3">
    <name type="scientific">Levilactobacillus hammesii DSM 16381</name>
    <dbReference type="NCBI Taxonomy" id="1423753"/>
    <lineage>
        <taxon>Bacteria</taxon>
        <taxon>Bacillati</taxon>
        <taxon>Bacillota</taxon>
        <taxon>Bacilli</taxon>
        <taxon>Lactobacillales</taxon>
        <taxon>Lactobacillaceae</taxon>
        <taxon>Levilactobacillus</taxon>
    </lineage>
</organism>
<evidence type="ECO:0000313" key="3">
    <source>
        <dbReference type="Proteomes" id="UP000051580"/>
    </source>
</evidence>
<dbReference type="PANTHER" id="PTHR37417:SF3">
    <property type="entry name" value="MYOSIN-CROSSREACTIVE PROTEIN"/>
    <property type="match status" value="1"/>
</dbReference>
<evidence type="ECO:0000313" key="2">
    <source>
        <dbReference type="EMBL" id="KRL94371.1"/>
    </source>
</evidence>
<feature type="transmembrane region" description="Helical" evidence="1">
    <location>
        <begin position="33"/>
        <end position="50"/>
    </location>
</feature>
<dbReference type="GO" id="GO:0071949">
    <property type="term" value="F:FAD binding"/>
    <property type="evidence" value="ECO:0007669"/>
    <property type="project" value="InterPro"/>
</dbReference>
<dbReference type="EMBL" id="AZFS01000059">
    <property type="protein sequence ID" value="KRL94371.1"/>
    <property type="molecule type" value="Genomic_DNA"/>
</dbReference>
<dbReference type="InterPro" id="IPR036188">
    <property type="entry name" value="FAD/NAD-bd_sf"/>
</dbReference>
<dbReference type="Pfam" id="PF06100">
    <property type="entry name" value="MCRA"/>
    <property type="match status" value="1"/>
</dbReference>
<comment type="caution">
    <text evidence="2">The sequence shown here is derived from an EMBL/GenBank/DDBJ whole genome shotgun (WGS) entry which is preliminary data.</text>
</comment>
<dbReference type="NCBIfam" id="NF010584">
    <property type="entry name" value="PRK13977.1"/>
    <property type="match status" value="1"/>
</dbReference>
<evidence type="ECO:0000256" key="1">
    <source>
        <dbReference type="SAM" id="Phobius"/>
    </source>
</evidence>
<accession>A0A0R1USD7</accession>
<reference evidence="2 3" key="1">
    <citation type="journal article" date="2015" name="Genome Announc.">
        <title>Expanding the biotechnology potential of lactobacilli through comparative genomics of 213 strains and associated genera.</title>
        <authorList>
            <person name="Sun Z."/>
            <person name="Harris H.M."/>
            <person name="McCann A."/>
            <person name="Guo C."/>
            <person name="Argimon S."/>
            <person name="Zhang W."/>
            <person name="Yang X."/>
            <person name="Jeffery I.B."/>
            <person name="Cooney J.C."/>
            <person name="Kagawa T.F."/>
            <person name="Liu W."/>
            <person name="Song Y."/>
            <person name="Salvetti E."/>
            <person name="Wrobel A."/>
            <person name="Rasinkangas P."/>
            <person name="Parkhill J."/>
            <person name="Rea M.C."/>
            <person name="O'Sullivan O."/>
            <person name="Ritari J."/>
            <person name="Douillard F.P."/>
            <person name="Paul Ross R."/>
            <person name="Yang R."/>
            <person name="Briner A.E."/>
            <person name="Felis G.E."/>
            <person name="de Vos W.M."/>
            <person name="Barrangou R."/>
            <person name="Klaenhammer T.R."/>
            <person name="Caufield P.W."/>
            <person name="Cui Y."/>
            <person name="Zhang H."/>
            <person name="O'Toole P.W."/>
        </authorList>
    </citation>
    <scope>NUCLEOTIDE SEQUENCE [LARGE SCALE GENOMIC DNA]</scope>
    <source>
        <strain evidence="2 3">DSM 16381</strain>
    </source>
</reference>
<dbReference type="AlphaFoldDB" id="A0A0R1USD7"/>
<dbReference type="GO" id="GO:0050151">
    <property type="term" value="F:oleate hydratase activity"/>
    <property type="evidence" value="ECO:0007669"/>
    <property type="project" value="InterPro"/>
</dbReference>
<keyword evidence="1" id="KW-0472">Membrane</keyword>
<keyword evidence="1" id="KW-0812">Transmembrane</keyword>
<sequence>MSKKSKTKKVISMNIYQTMYHPLKPAGIDDRRASIVGGGIAGLATAVFLIDDAQMPARNITIYEKKPVMGGSMDGTKSSQGYLCRAERELEPYMECLWYLCSKIPSLENPGRTVLDDVVDFNRDEPIHSEARVIVNQGEIDSHYHDYKMKPEYAATMQKIINSTEEELADKRLDEFFDPDFFKTNFWTCFHSQLAFKHYHSAIECRRYWQRFTFIARHEYLEGFVHTKYNEYDAIILPIERWLIDQGVHFENNFTVTDLGFSDANNTVNEIVATRAGVPANVHVNRQDLVFVTTGSISENSTFGDNQTVAPTNRDTEDMGTFTIWQNLAKKDAKFGHPEKFLGQIDKTKWISFFPTVKGYPEFFKRIEELSGSPAGTGGLMTFRDSNWDLSFEIHHKPFFPYQADDEEVGWGYGLYGENEGNYIKKRMWDCTGDEILTELLYHLGMLDIKDEVLAHTYMSTAMMPYCTSQFMPRRAGDRPLGVPAGCTNLGLLGQFVEIDDDVVFTVETSVRTGLEAVYKLLDFDKKPLEVNPSRYDIRYLLERIKRFQGIHGDVTVADLPQIDPAALPALTTKLLKVVNAVPPYYQMYLGRDQTIPQKAAVLHPKAPHSK</sequence>
<dbReference type="RefSeq" id="WP_235806870.1">
    <property type="nucleotide sequence ID" value="NZ_AZFS01000059.1"/>
</dbReference>
<dbReference type="PATRIC" id="fig|1423753.3.peg.544"/>
<keyword evidence="1" id="KW-1133">Transmembrane helix</keyword>
<dbReference type="PANTHER" id="PTHR37417">
    <property type="entry name" value="67 KDA MYOSIN-CROSS-REACTIVE ANTIGEN FAMILY PROTEIN (AFU_ORTHOLOGUE AFUA_5G09970)"/>
    <property type="match status" value="1"/>
</dbReference>